<evidence type="ECO:0000256" key="1">
    <source>
        <dbReference type="ARBA" id="ARBA00004496"/>
    </source>
</evidence>
<dbReference type="PROSITE" id="PS51188">
    <property type="entry name" value="ZF_CR"/>
    <property type="match status" value="1"/>
</dbReference>
<dbReference type="GO" id="GO:0005524">
    <property type="term" value="F:ATP binding"/>
    <property type="evidence" value="ECO:0007669"/>
    <property type="project" value="InterPro"/>
</dbReference>
<feature type="binding site" evidence="13">
    <location>
        <position position="144"/>
    </location>
    <ligand>
        <name>Zn(2+)</name>
        <dbReference type="ChEBI" id="CHEBI:29105"/>
        <label>1</label>
    </ligand>
</feature>
<evidence type="ECO:0000256" key="11">
    <source>
        <dbReference type="ARBA" id="ARBA00061004"/>
    </source>
</evidence>
<dbReference type="CDD" id="cd10747">
    <property type="entry name" value="DnaJ_C"/>
    <property type="match status" value="1"/>
</dbReference>
<dbReference type="OrthoDB" id="9779889at2"/>
<dbReference type="FunFam" id="2.10.230.10:FF:000002">
    <property type="entry name" value="Molecular chaperone DnaJ"/>
    <property type="match status" value="1"/>
</dbReference>
<keyword evidence="10 13" id="KW-0143">Chaperone</keyword>
<dbReference type="KEGG" id="bsed:DN745_12570"/>
<dbReference type="GO" id="GO:0051082">
    <property type="term" value="F:unfolded protein binding"/>
    <property type="evidence" value="ECO:0007669"/>
    <property type="project" value="UniProtKB-UniRule"/>
</dbReference>
<comment type="function">
    <text evidence="13">Participates actively in the response to hyperosmotic and heat shock by preventing the aggregation of stress-denatured proteins and by disaggregating proteins, also in an autonomous, DnaK-independent fashion. Unfolded proteins bind initially to DnaJ; upon interaction with the DnaJ-bound protein, DnaK hydrolyzes its bound ATP, resulting in the formation of a stable complex. GrpE releases ADP from DnaK; ATP binding to DnaK triggers the release of the substrate protein, thus completing the reaction cycle. Several rounds of ATP-dependent interactions between DnaJ, DnaK and GrpE are required for fully efficient folding. Also involved, together with DnaK and GrpE, in the DNA replication of plasmids through activation of initiation proteins.</text>
</comment>
<evidence type="ECO:0000256" key="4">
    <source>
        <dbReference type="ARBA" id="ARBA00022705"/>
    </source>
</evidence>
<dbReference type="InterPro" id="IPR001623">
    <property type="entry name" value="DnaJ_domain"/>
</dbReference>
<evidence type="ECO:0000256" key="10">
    <source>
        <dbReference type="ARBA" id="ARBA00023186"/>
    </source>
</evidence>
<dbReference type="AlphaFoldDB" id="A0A2Z4FMQ8"/>
<proteinExistence type="inferred from homology"/>
<dbReference type="CDD" id="cd10719">
    <property type="entry name" value="DnaJ_zf"/>
    <property type="match status" value="1"/>
</dbReference>
<dbReference type="InterPro" id="IPR036410">
    <property type="entry name" value="HSP_DnaJ_Cys-rich_dom_sf"/>
</dbReference>
<evidence type="ECO:0000256" key="6">
    <source>
        <dbReference type="ARBA" id="ARBA00022737"/>
    </source>
</evidence>
<dbReference type="Proteomes" id="UP000249799">
    <property type="component" value="Chromosome"/>
</dbReference>
<dbReference type="Pfam" id="PF00226">
    <property type="entry name" value="DnaJ"/>
    <property type="match status" value="1"/>
</dbReference>
<dbReference type="PROSITE" id="PS00636">
    <property type="entry name" value="DNAJ_1"/>
    <property type="match status" value="1"/>
</dbReference>
<feature type="binding site" evidence="13">
    <location>
        <position position="161"/>
    </location>
    <ligand>
        <name>Zn(2+)</name>
        <dbReference type="ChEBI" id="CHEBI:29105"/>
        <label>2</label>
    </ligand>
</feature>
<dbReference type="InterPro" id="IPR008971">
    <property type="entry name" value="HSP40/DnaJ_pept-bd"/>
</dbReference>
<feature type="binding site" evidence="13">
    <location>
        <position position="183"/>
    </location>
    <ligand>
        <name>Zn(2+)</name>
        <dbReference type="ChEBI" id="CHEBI:29105"/>
        <label>2</label>
    </ligand>
</feature>
<dbReference type="RefSeq" id="WP_111335321.1">
    <property type="nucleotide sequence ID" value="NZ_CP030032.1"/>
</dbReference>
<dbReference type="GO" id="GO:0005737">
    <property type="term" value="C:cytoplasm"/>
    <property type="evidence" value="ECO:0007669"/>
    <property type="project" value="UniProtKB-SubCell"/>
</dbReference>
<dbReference type="Gene3D" id="2.60.260.20">
    <property type="entry name" value="Urease metallochaperone UreE, N-terminal domain"/>
    <property type="match status" value="2"/>
</dbReference>
<dbReference type="PRINTS" id="PR00625">
    <property type="entry name" value="JDOMAIN"/>
</dbReference>
<evidence type="ECO:0000256" key="7">
    <source>
        <dbReference type="ARBA" id="ARBA00022771"/>
    </source>
</evidence>
<dbReference type="NCBIfam" id="TIGR02349">
    <property type="entry name" value="DnaJ_bact"/>
    <property type="match status" value="1"/>
</dbReference>
<dbReference type="Pfam" id="PF01556">
    <property type="entry name" value="DnaJ_C"/>
    <property type="match status" value="1"/>
</dbReference>
<dbReference type="InterPro" id="IPR036869">
    <property type="entry name" value="J_dom_sf"/>
</dbReference>
<keyword evidence="6 13" id="KW-0677">Repeat</keyword>
<sequence>MSIDPYEVLGVSREADLSEIKSAYRRLAMKHHPDKNPDDPEAQERFKEVGQAYQILSDADKRAAYDRFGTTDGFGGAGAQGFDGMGDIFDIFSSMFGGGAGGGRGRRGVRGNDFQMEIEVSYVEAAEGVTREVEIPAFVDCETCDKTGAAPGSKVESCTTCDGRGQVRVQNGFFSMVRPCSRCGGSGKYIPKPCSDCDGKGIRQIEETLEVTVPAGVDTGQKLRWTGRGGPGADGGPPGDLYIVIRLEDHPLFERDGNDVVCTIPISFTQAALGGKLEVPTLAGKVSMTIPAGTQTGKTFRLNDKGFPALGGRRHGDQLVRVVVETPVKLNDRQIELLTEFAEESGEDVHPDRAGFFDRMKKLFG</sequence>
<dbReference type="GO" id="GO:0008270">
    <property type="term" value="F:zinc ion binding"/>
    <property type="evidence" value="ECO:0007669"/>
    <property type="project" value="UniProtKB-UniRule"/>
</dbReference>
<dbReference type="EMBL" id="CP030032">
    <property type="protein sequence ID" value="AWV90120.1"/>
    <property type="molecule type" value="Genomic_DNA"/>
</dbReference>
<evidence type="ECO:0000256" key="12">
    <source>
        <dbReference type="ARBA" id="ARBA00067609"/>
    </source>
</evidence>
<keyword evidence="3 13" id="KW-0963">Cytoplasm</keyword>
<feature type="binding site" evidence="13">
    <location>
        <position position="158"/>
    </location>
    <ligand>
        <name>Zn(2+)</name>
        <dbReference type="ChEBI" id="CHEBI:29105"/>
        <label>2</label>
    </ligand>
</feature>
<keyword evidence="15" id="KW-1185">Reference proteome</keyword>
<dbReference type="SUPFAM" id="SSF49493">
    <property type="entry name" value="HSP40/DnaJ peptide-binding domain"/>
    <property type="match status" value="2"/>
</dbReference>
<dbReference type="GO" id="GO:0006260">
    <property type="term" value="P:DNA replication"/>
    <property type="evidence" value="ECO:0007669"/>
    <property type="project" value="UniProtKB-KW"/>
</dbReference>
<dbReference type="PANTHER" id="PTHR43096:SF48">
    <property type="entry name" value="CHAPERONE PROTEIN DNAJ"/>
    <property type="match status" value="1"/>
</dbReference>
<evidence type="ECO:0000256" key="8">
    <source>
        <dbReference type="ARBA" id="ARBA00022833"/>
    </source>
</evidence>
<dbReference type="InterPro" id="IPR012724">
    <property type="entry name" value="DnaJ"/>
</dbReference>
<keyword evidence="7 13" id="KW-0863">Zinc-finger</keyword>
<evidence type="ECO:0000256" key="2">
    <source>
        <dbReference type="ARBA" id="ARBA00011738"/>
    </source>
</evidence>
<feature type="binding site" evidence="13">
    <location>
        <position position="180"/>
    </location>
    <ligand>
        <name>Zn(2+)</name>
        <dbReference type="ChEBI" id="CHEBI:29105"/>
        <label>2</label>
    </ligand>
</feature>
<name>A0A2Z4FMQ8_9DELT</name>
<feature type="binding site" evidence="13">
    <location>
        <position position="194"/>
    </location>
    <ligand>
        <name>Zn(2+)</name>
        <dbReference type="ChEBI" id="CHEBI:29105"/>
        <label>1</label>
    </ligand>
</feature>
<dbReference type="InterPro" id="IPR001305">
    <property type="entry name" value="HSP_DnaJ_Cys-rich_dom"/>
</dbReference>
<gene>
    <name evidence="13 14" type="primary">dnaJ</name>
    <name evidence="14" type="ORF">DN745_12570</name>
</gene>
<dbReference type="SMART" id="SM00271">
    <property type="entry name" value="DnaJ"/>
    <property type="match status" value="1"/>
</dbReference>
<evidence type="ECO:0000256" key="5">
    <source>
        <dbReference type="ARBA" id="ARBA00022723"/>
    </source>
</evidence>
<dbReference type="GO" id="GO:0042026">
    <property type="term" value="P:protein refolding"/>
    <property type="evidence" value="ECO:0007669"/>
    <property type="project" value="TreeGrafter"/>
</dbReference>
<feature type="binding site" evidence="13">
    <location>
        <position position="141"/>
    </location>
    <ligand>
        <name>Zn(2+)</name>
        <dbReference type="ChEBI" id="CHEBI:29105"/>
        <label>1</label>
    </ligand>
</feature>
<dbReference type="Pfam" id="PF00684">
    <property type="entry name" value="DnaJ_CXXCXGXG"/>
    <property type="match status" value="1"/>
</dbReference>
<comment type="caution">
    <text evidence="13">Lacks conserved residue(s) required for the propagation of feature annotation.</text>
</comment>
<reference evidence="14 15" key="1">
    <citation type="submission" date="2018-06" db="EMBL/GenBank/DDBJ databases">
        <title>Lujinxingia sediminis gen. nov. sp. nov., a new facultative anaerobic member of the class Deltaproteobacteria, and proposal of Lujinxingaceae fam. nov.</title>
        <authorList>
            <person name="Guo L.-Y."/>
            <person name="Li C.-M."/>
            <person name="Wang S."/>
            <person name="Du Z.-J."/>
        </authorList>
    </citation>
    <scope>NUCLEOTIDE SEQUENCE [LARGE SCALE GENOMIC DNA]</scope>
    <source>
        <strain evidence="14 15">FA350</strain>
    </source>
</reference>
<evidence type="ECO:0000256" key="3">
    <source>
        <dbReference type="ARBA" id="ARBA00022490"/>
    </source>
</evidence>
<comment type="domain">
    <text evidence="13">The J domain is necessary and sufficient to stimulate DnaK ATPase activity. Zinc center 1 plays an important role in the autonomous, DnaK-independent chaperone activity of DnaJ. Zinc center 2 is essential for interaction with DnaK and for DnaJ activity.</text>
</comment>
<evidence type="ECO:0000313" key="15">
    <source>
        <dbReference type="Proteomes" id="UP000249799"/>
    </source>
</evidence>
<organism evidence="14 15">
    <name type="scientific">Bradymonas sediminis</name>
    <dbReference type="NCBI Taxonomy" id="1548548"/>
    <lineage>
        <taxon>Bacteria</taxon>
        <taxon>Deltaproteobacteria</taxon>
        <taxon>Bradymonadales</taxon>
        <taxon>Bradymonadaceae</taxon>
        <taxon>Bradymonas</taxon>
    </lineage>
</organism>
<dbReference type="Gene3D" id="1.10.287.110">
    <property type="entry name" value="DnaJ domain"/>
    <property type="match status" value="1"/>
</dbReference>
<comment type="cofactor">
    <cofactor evidence="13">
        <name>Zn(2+)</name>
        <dbReference type="ChEBI" id="CHEBI:29105"/>
    </cofactor>
    <text evidence="13">Binds 2 Zn(2+) ions per monomer.</text>
</comment>
<dbReference type="NCBIfam" id="NF008035">
    <property type="entry name" value="PRK10767.1"/>
    <property type="match status" value="1"/>
</dbReference>
<dbReference type="PROSITE" id="PS50076">
    <property type="entry name" value="DNAJ_2"/>
    <property type="match status" value="1"/>
</dbReference>
<evidence type="ECO:0000313" key="14">
    <source>
        <dbReference type="EMBL" id="AWV90120.1"/>
    </source>
</evidence>
<keyword evidence="5 13" id="KW-0479">Metal-binding</keyword>
<comment type="subunit">
    <text evidence="2 13">Homodimer.</text>
</comment>
<evidence type="ECO:0000256" key="13">
    <source>
        <dbReference type="HAMAP-Rule" id="MF_01152"/>
    </source>
</evidence>
<evidence type="ECO:0000256" key="9">
    <source>
        <dbReference type="ARBA" id="ARBA00023016"/>
    </source>
</evidence>
<keyword evidence="4 13" id="KW-0235">DNA replication</keyword>
<dbReference type="GO" id="GO:0031072">
    <property type="term" value="F:heat shock protein binding"/>
    <property type="evidence" value="ECO:0007669"/>
    <property type="project" value="InterPro"/>
</dbReference>
<dbReference type="SUPFAM" id="SSF57938">
    <property type="entry name" value="DnaJ/Hsp40 cysteine-rich domain"/>
    <property type="match status" value="1"/>
</dbReference>
<protein>
    <recommendedName>
        <fullName evidence="12 13">Chaperone protein DnaJ</fullName>
    </recommendedName>
</protein>
<keyword evidence="8 13" id="KW-0862">Zinc</keyword>
<feature type="binding site" evidence="13">
    <location>
        <position position="197"/>
    </location>
    <ligand>
        <name>Zn(2+)</name>
        <dbReference type="ChEBI" id="CHEBI:29105"/>
        <label>1</label>
    </ligand>
</feature>
<dbReference type="HAMAP" id="MF_01152">
    <property type="entry name" value="DnaJ"/>
    <property type="match status" value="1"/>
</dbReference>
<keyword evidence="9 13" id="KW-0346">Stress response</keyword>
<dbReference type="SUPFAM" id="SSF46565">
    <property type="entry name" value="Chaperone J-domain"/>
    <property type="match status" value="1"/>
</dbReference>
<dbReference type="GO" id="GO:0009408">
    <property type="term" value="P:response to heat"/>
    <property type="evidence" value="ECO:0007669"/>
    <property type="project" value="InterPro"/>
</dbReference>
<comment type="similarity">
    <text evidence="11 13">Belongs to the DnaJ family.</text>
</comment>
<dbReference type="Gene3D" id="2.10.230.10">
    <property type="entry name" value="Heat shock protein DnaJ, cysteine-rich domain"/>
    <property type="match status" value="1"/>
</dbReference>
<dbReference type="FunFam" id="2.60.260.20:FF:000004">
    <property type="entry name" value="Molecular chaperone DnaJ"/>
    <property type="match status" value="1"/>
</dbReference>
<dbReference type="InterPro" id="IPR018253">
    <property type="entry name" value="DnaJ_domain_CS"/>
</dbReference>
<accession>A0A2Z4FMQ8</accession>
<comment type="subcellular location">
    <subcellularLocation>
        <location evidence="1 13">Cytoplasm</location>
    </subcellularLocation>
</comment>
<dbReference type="InterPro" id="IPR002939">
    <property type="entry name" value="DnaJ_C"/>
</dbReference>
<dbReference type="PANTHER" id="PTHR43096">
    <property type="entry name" value="DNAJ HOMOLOG 1, MITOCHONDRIAL-RELATED"/>
    <property type="match status" value="1"/>
</dbReference>
<dbReference type="CDD" id="cd06257">
    <property type="entry name" value="DnaJ"/>
    <property type="match status" value="1"/>
</dbReference>